<dbReference type="GO" id="GO:0006325">
    <property type="term" value="P:chromatin organization"/>
    <property type="evidence" value="ECO:0007669"/>
    <property type="project" value="UniProtKB-KW"/>
</dbReference>
<sequence>MPDLFLSLQKLLRCEVGLFGYLVLRCVRTGLFRSVAYGKCVRGIDSTSKGYSLQYLVIGQMDLLCSHCNCCNYGGTLCGLYNGVVVVLILAGFPAGIVQMIAFWILLLLGSFGFVQAFKLMLASILLISGNGFPTVLTAFNDTEYAFSSTDSSIRIQAQCYKMEPKKIEGLEELVAAKMEMENKLKALEQQIYDFEETFLKETTNYSNVVKGELFGDSGSYSAPQPVSRKGDGKPRYKKADRIFSYSSVTSPNEVEELCNDENARKGSGMPSSSRSGSGFLRPRISVLRKRTFWTEIGKGFWREAGFDVLVFGGEGETVLEDGAVGFWLSGCFLRRGFLNGRFGQSHRGRSLANEEVASCSRLRPKVFEAPVLGRATGKQKGPTCEGEGTSADHC</sequence>
<keyword evidence="4" id="KW-0156">Chromatin regulator</keyword>
<reference evidence="15" key="1">
    <citation type="submission" date="2017-02" db="UniProtKB">
        <authorList>
            <consortium name="WormBaseParasite"/>
        </authorList>
    </citation>
    <scope>IDENTIFICATION</scope>
</reference>
<proteinExistence type="inferred from homology"/>
<dbReference type="EMBL" id="UXUI01008253">
    <property type="protein sequence ID" value="VDD90993.1"/>
    <property type="molecule type" value="Genomic_DNA"/>
</dbReference>
<dbReference type="Pfam" id="PF09340">
    <property type="entry name" value="NuA4"/>
    <property type="match status" value="1"/>
</dbReference>
<comment type="subcellular location">
    <subcellularLocation>
        <location evidence="1">Nucleus</location>
    </subcellularLocation>
</comment>
<keyword evidence="12" id="KW-0472">Membrane</keyword>
<dbReference type="WBParaSite" id="EVEC_0000613301-mRNA-1">
    <property type="protein sequence ID" value="EVEC_0000613301-mRNA-1"/>
    <property type="gene ID" value="EVEC_0000613301"/>
</dbReference>
<evidence type="ECO:0000256" key="2">
    <source>
        <dbReference type="ARBA" id="ARBA00010916"/>
    </source>
</evidence>
<dbReference type="Proteomes" id="UP000274131">
    <property type="component" value="Unassembled WGS sequence"/>
</dbReference>
<evidence type="ECO:0000313" key="13">
    <source>
        <dbReference type="EMBL" id="VDD90993.1"/>
    </source>
</evidence>
<dbReference type="InterPro" id="IPR015418">
    <property type="entry name" value="Eaf6"/>
</dbReference>
<evidence type="ECO:0000256" key="1">
    <source>
        <dbReference type="ARBA" id="ARBA00004123"/>
    </source>
</evidence>
<name>A0A0N4V774_ENTVE</name>
<organism evidence="15">
    <name type="scientific">Enterobius vermicularis</name>
    <name type="common">Human pinworm</name>
    <dbReference type="NCBI Taxonomy" id="51028"/>
    <lineage>
        <taxon>Eukaryota</taxon>
        <taxon>Metazoa</taxon>
        <taxon>Ecdysozoa</taxon>
        <taxon>Nematoda</taxon>
        <taxon>Chromadorea</taxon>
        <taxon>Rhabditida</taxon>
        <taxon>Spirurina</taxon>
        <taxon>Oxyuridomorpha</taxon>
        <taxon>Oxyuroidea</taxon>
        <taxon>Oxyuridae</taxon>
        <taxon>Enterobius</taxon>
    </lineage>
</organism>
<evidence type="ECO:0000256" key="8">
    <source>
        <dbReference type="ARBA" id="ARBA00023242"/>
    </source>
</evidence>
<keyword evidence="8" id="KW-0539">Nucleus</keyword>
<dbReference type="STRING" id="51028.A0A0N4V774"/>
<evidence type="ECO:0000256" key="7">
    <source>
        <dbReference type="ARBA" id="ARBA00023163"/>
    </source>
</evidence>
<keyword evidence="7 9" id="KW-0804">Transcription</keyword>
<evidence type="ECO:0000256" key="12">
    <source>
        <dbReference type="SAM" id="Phobius"/>
    </source>
</evidence>
<keyword evidence="14" id="KW-1185">Reference proteome</keyword>
<evidence type="ECO:0000313" key="14">
    <source>
        <dbReference type="Proteomes" id="UP000274131"/>
    </source>
</evidence>
<accession>A0A0N4V774</accession>
<feature type="coiled-coil region" evidence="10">
    <location>
        <begin position="171"/>
        <end position="198"/>
    </location>
</feature>
<gene>
    <name evidence="13" type="ORF">EVEC_LOCUS5744</name>
</gene>
<evidence type="ECO:0000313" key="15">
    <source>
        <dbReference type="WBParaSite" id="EVEC_0000613301-mRNA-1"/>
    </source>
</evidence>
<dbReference type="PANTHER" id="PTHR13476">
    <property type="entry name" value="CHROMATIN MODIFICATION-RELATED PROTEIN MEAF6"/>
    <property type="match status" value="1"/>
</dbReference>
<protein>
    <recommendedName>
        <fullName evidence="3">Chromatin modification-related protein MEAF6</fullName>
    </recommendedName>
</protein>
<keyword evidence="6 10" id="KW-0175">Coiled coil</keyword>
<reference evidence="13 14" key="2">
    <citation type="submission" date="2018-10" db="EMBL/GenBank/DDBJ databases">
        <authorList>
            <consortium name="Pathogen Informatics"/>
        </authorList>
    </citation>
    <scope>NUCLEOTIDE SEQUENCE [LARGE SCALE GENOMIC DNA]</scope>
</reference>
<comment type="similarity">
    <text evidence="2 9">Belongs to the EAF6 family.</text>
</comment>
<dbReference type="GO" id="GO:0005634">
    <property type="term" value="C:nucleus"/>
    <property type="evidence" value="ECO:0007669"/>
    <property type="project" value="UniProtKB-SubCell"/>
</dbReference>
<dbReference type="AlphaFoldDB" id="A0A0N4V774"/>
<evidence type="ECO:0000256" key="10">
    <source>
        <dbReference type="SAM" id="Coils"/>
    </source>
</evidence>
<evidence type="ECO:0000256" key="11">
    <source>
        <dbReference type="SAM" id="MobiDB-lite"/>
    </source>
</evidence>
<feature type="region of interest" description="Disordered" evidence="11">
    <location>
        <begin position="376"/>
        <end position="395"/>
    </location>
</feature>
<evidence type="ECO:0000256" key="3">
    <source>
        <dbReference type="ARBA" id="ARBA00019141"/>
    </source>
</evidence>
<evidence type="ECO:0000256" key="6">
    <source>
        <dbReference type="ARBA" id="ARBA00023054"/>
    </source>
</evidence>
<evidence type="ECO:0000256" key="5">
    <source>
        <dbReference type="ARBA" id="ARBA00023015"/>
    </source>
</evidence>
<evidence type="ECO:0000256" key="4">
    <source>
        <dbReference type="ARBA" id="ARBA00022853"/>
    </source>
</evidence>
<dbReference type="GO" id="GO:0000123">
    <property type="term" value="C:histone acetyltransferase complex"/>
    <property type="evidence" value="ECO:0007669"/>
    <property type="project" value="InterPro"/>
</dbReference>
<keyword evidence="5 9" id="KW-0805">Transcription regulation</keyword>
<evidence type="ECO:0000256" key="9">
    <source>
        <dbReference type="RuleBase" id="RU368022"/>
    </source>
</evidence>
<dbReference type="OrthoDB" id="440324at2759"/>
<feature type="transmembrane region" description="Helical" evidence="12">
    <location>
        <begin position="84"/>
        <end position="108"/>
    </location>
</feature>
<keyword evidence="12" id="KW-1133">Transmembrane helix</keyword>
<keyword evidence="12" id="KW-0812">Transmembrane</keyword>